<feature type="transmembrane region" description="Helical" evidence="9">
    <location>
        <begin position="398"/>
        <end position="420"/>
    </location>
</feature>
<keyword evidence="5" id="KW-0418">Kinase</keyword>
<dbReference type="CDD" id="cd14014">
    <property type="entry name" value="STKc_PknB_like"/>
    <property type="match status" value="1"/>
</dbReference>
<evidence type="ECO:0000313" key="11">
    <source>
        <dbReference type="EMBL" id="GAA1396108.1"/>
    </source>
</evidence>
<evidence type="ECO:0000256" key="3">
    <source>
        <dbReference type="ARBA" id="ARBA00022679"/>
    </source>
</evidence>
<comment type="caution">
    <text evidence="11">The sequence shown here is derived from an EMBL/GenBank/DDBJ whole genome shotgun (WGS) entry which is preliminary data.</text>
</comment>
<feature type="region of interest" description="Disordered" evidence="8">
    <location>
        <begin position="274"/>
        <end position="392"/>
    </location>
</feature>
<keyword evidence="12" id="KW-1185">Reference proteome</keyword>
<evidence type="ECO:0000256" key="1">
    <source>
        <dbReference type="ARBA" id="ARBA00012513"/>
    </source>
</evidence>
<dbReference type="InterPro" id="IPR008271">
    <property type="entry name" value="Ser/Thr_kinase_AS"/>
</dbReference>
<evidence type="ECO:0000256" key="9">
    <source>
        <dbReference type="SAM" id="Phobius"/>
    </source>
</evidence>
<dbReference type="PROSITE" id="PS00107">
    <property type="entry name" value="PROTEIN_KINASE_ATP"/>
    <property type="match status" value="1"/>
</dbReference>
<evidence type="ECO:0000313" key="12">
    <source>
        <dbReference type="Proteomes" id="UP001501414"/>
    </source>
</evidence>
<dbReference type="Proteomes" id="UP001501414">
    <property type="component" value="Unassembled WGS sequence"/>
</dbReference>
<dbReference type="InterPro" id="IPR017441">
    <property type="entry name" value="Protein_kinase_ATP_BS"/>
</dbReference>
<gene>
    <name evidence="11" type="ORF">GCM10009613_46800</name>
</gene>
<keyword evidence="6 7" id="KW-0067">ATP-binding</keyword>
<evidence type="ECO:0000259" key="10">
    <source>
        <dbReference type="PROSITE" id="PS50011"/>
    </source>
</evidence>
<dbReference type="Gene3D" id="1.10.510.10">
    <property type="entry name" value="Transferase(Phosphotransferase) domain 1"/>
    <property type="match status" value="1"/>
</dbReference>
<sequence length="580" mass="58583">MGADFGDFEIRGRLGAGGMGVVFRAYDRRHGGEVALKVLPAHLATDRVTVERFRREARAAFELRDPHVVPVHGYGEVDGRLYLSMRLIDGEDLARLLSRKAPLPPARAAGIVRQAAHALDAAHTAGMVHRDVKPANLLVVEARDDFTYLVDFGIARAVGPDPDTALTATGATVGTLGYLAPERLSDSLGPVDGRADVYSLACVLVEMLTGRPPFPGSEPATVLSAHLMTPPPRVTALRPELDPGWDDIVARGMAKAPDERYPTAGALAAAVTRLAGSAPRETRPQTLGEVPAAPGAGAPTPGHAAAGAPVPGHPAAGHPAPGAPAAGHPAPDAPGGGAAAAGHLPAGAPALGHPAAGAPAAGHPAPAHPGTAARPGPTWILPDHDTPAPAPPNRPRGLVLAIGAALVAAAVLVGLVWAVLPDRGPGGDGDPAIAVPTLDPDPSGTPGPLQPAGSGTTTAPPAATIDPAAGDGDLGLARPVTRLGCTGADVVIVGAGVDPQRYPQDVQEHLDRHPGSNYLRALGSCTSFRPRTPTGELIYVVYLGPFTDRGRACEALAGAGGDSYIQPLGVAPLQPGGPGC</sequence>
<dbReference type="PANTHER" id="PTHR43289:SF6">
    <property type="entry name" value="SERINE_THREONINE-PROTEIN KINASE NEKL-3"/>
    <property type="match status" value="1"/>
</dbReference>
<name>A0ABP4IVG9_9PSEU</name>
<evidence type="ECO:0000256" key="8">
    <source>
        <dbReference type="SAM" id="MobiDB-lite"/>
    </source>
</evidence>
<keyword evidence="4 7" id="KW-0547">Nucleotide-binding</keyword>
<dbReference type="PROSITE" id="PS50011">
    <property type="entry name" value="PROTEIN_KINASE_DOM"/>
    <property type="match status" value="1"/>
</dbReference>
<evidence type="ECO:0000256" key="6">
    <source>
        <dbReference type="ARBA" id="ARBA00022840"/>
    </source>
</evidence>
<feature type="compositionally biased region" description="Low complexity" evidence="8">
    <location>
        <begin position="451"/>
        <end position="469"/>
    </location>
</feature>
<dbReference type="Gene3D" id="3.30.200.20">
    <property type="entry name" value="Phosphorylase Kinase, domain 1"/>
    <property type="match status" value="1"/>
</dbReference>
<evidence type="ECO:0000256" key="2">
    <source>
        <dbReference type="ARBA" id="ARBA00022527"/>
    </source>
</evidence>
<evidence type="ECO:0000256" key="7">
    <source>
        <dbReference type="PROSITE-ProRule" id="PRU10141"/>
    </source>
</evidence>
<dbReference type="PROSITE" id="PS00108">
    <property type="entry name" value="PROTEIN_KINASE_ST"/>
    <property type="match status" value="1"/>
</dbReference>
<dbReference type="Pfam" id="PF00069">
    <property type="entry name" value="Pkinase"/>
    <property type="match status" value="1"/>
</dbReference>
<dbReference type="EMBL" id="BAAAJK010000033">
    <property type="protein sequence ID" value="GAA1396108.1"/>
    <property type="molecule type" value="Genomic_DNA"/>
</dbReference>
<dbReference type="SUPFAM" id="SSF56112">
    <property type="entry name" value="Protein kinase-like (PK-like)"/>
    <property type="match status" value="1"/>
</dbReference>
<feature type="region of interest" description="Disordered" evidence="8">
    <location>
        <begin position="437"/>
        <end position="469"/>
    </location>
</feature>
<feature type="binding site" evidence="7">
    <location>
        <position position="37"/>
    </location>
    <ligand>
        <name>ATP</name>
        <dbReference type="ChEBI" id="CHEBI:30616"/>
    </ligand>
</feature>
<keyword evidence="9" id="KW-1133">Transmembrane helix</keyword>
<dbReference type="SMART" id="SM00220">
    <property type="entry name" value="S_TKc"/>
    <property type="match status" value="1"/>
</dbReference>
<feature type="domain" description="Protein kinase" evidence="10">
    <location>
        <begin position="8"/>
        <end position="274"/>
    </location>
</feature>
<protein>
    <recommendedName>
        <fullName evidence="1">non-specific serine/threonine protein kinase</fullName>
        <ecNumber evidence="1">2.7.11.1</ecNumber>
    </recommendedName>
</protein>
<accession>A0ABP4IVG9</accession>
<keyword evidence="9" id="KW-0472">Membrane</keyword>
<feature type="compositionally biased region" description="Low complexity" evidence="8">
    <location>
        <begin position="340"/>
        <end position="377"/>
    </location>
</feature>
<keyword evidence="3" id="KW-0808">Transferase</keyword>
<reference evidence="12" key="1">
    <citation type="journal article" date="2019" name="Int. J. Syst. Evol. Microbiol.">
        <title>The Global Catalogue of Microorganisms (GCM) 10K type strain sequencing project: providing services to taxonomists for standard genome sequencing and annotation.</title>
        <authorList>
            <consortium name="The Broad Institute Genomics Platform"/>
            <consortium name="The Broad Institute Genome Sequencing Center for Infectious Disease"/>
            <person name="Wu L."/>
            <person name="Ma J."/>
        </authorList>
    </citation>
    <scope>NUCLEOTIDE SEQUENCE [LARGE SCALE GENOMIC DNA]</scope>
    <source>
        <strain evidence="12">JCM 11896</strain>
    </source>
</reference>
<keyword evidence="2" id="KW-0723">Serine/threonine-protein kinase</keyword>
<evidence type="ECO:0000256" key="4">
    <source>
        <dbReference type="ARBA" id="ARBA00022741"/>
    </source>
</evidence>
<feature type="compositionally biased region" description="Low complexity" evidence="8">
    <location>
        <begin position="291"/>
        <end position="330"/>
    </location>
</feature>
<dbReference type="InterPro" id="IPR011009">
    <property type="entry name" value="Kinase-like_dom_sf"/>
</dbReference>
<dbReference type="InterPro" id="IPR000719">
    <property type="entry name" value="Prot_kinase_dom"/>
</dbReference>
<keyword evidence="9" id="KW-0812">Transmembrane</keyword>
<dbReference type="EC" id="2.7.11.1" evidence="1"/>
<organism evidence="11 12">
    <name type="scientific">Pseudonocardia kongjuensis</name>
    <dbReference type="NCBI Taxonomy" id="102227"/>
    <lineage>
        <taxon>Bacteria</taxon>
        <taxon>Bacillati</taxon>
        <taxon>Actinomycetota</taxon>
        <taxon>Actinomycetes</taxon>
        <taxon>Pseudonocardiales</taxon>
        <taxon>Pseudonocardiaceae</taxon>
        <taxon>Pseudonocardia</taxon>
    </lineage>
</organism>
<evidence type="ECO:0000256" key="5">
    <source>
        <dbReference type="ARBA" id="ARBA00022777"/>
    </source>
</evidence>
<dbReference type="PANTHER" id="PTHR43289">
    <property type="entry name" value="MITOGEN-ACTIVATED PROTEIN KINASE KINASE KINASE 20-RELATED"/>
    <property type="match status" value="1"/>
</dbReference>
<proteinExistence type="predicted"/>